<proteinExistence type="predicted"/>
<sequence length="210" mass="23043">MMATSPLCWLARWLNERGAWAAMVVAAGLAFAPLLAMAGDGERKSFAWGTQVTRDNVAFEFQEARYANLVVDSSAADSPKQYKGDFVLLHVKITNMAEQPLFVRFQPVFRLVDAAGALYEPHEMLTRLVNPPEAGQTPFGEPLAAGRSMQRRVLFSVPKQPYRAVVIVPRSTEKADDGVVTYSGPYFFYDLAPLRASLTAKSARTAGKGP</sequence>
<keyword evidence="2" id="KW-1133">Transmembrane helix</keyword>
<keyword evidence="1" id="KW-0732">Signal</keyword>
<dbReference type="Gene3D" id="2.60.40.1240">
    <property type="match status" value="1"/>
</dbReference>
<dbReference type="InterPro" id="IPR029050">
    <property type="entry name" value="Immunoprotect_excell_Ig-like"/>
</dbReference>
<gene>
    <name evidence="3" type="ORF">EJP69_20625</name>
</gene>
<evidence type="ECO:0008006" key="5">
    <source>
        <dbReference type="Google" id="ProtNLM"/>
    </source>
</evidence>
<evidence type="ECO:0000256" key="2">
    <source>
        <dbReference type="SAM" id="Phobius"/>
    </source>
</evidence>
<reference evidence="3 4" key="1">
    <citation type="submission" date="2018-12" db="EMBL/GenBank/DDBJ databases">
        <title>The genome of Variovorax gossypii DSM 100435.</title>
        <authorList>
            <person name="Gao J."/>
            <person name="Sun J."/>
        </authorList>
    </citation>
    <scope>NUCLEOTIDE SEQUENCE [LARGE SCALE GENOMIC DNA]</scope>
    <source>
        <strain evidence="3 4">DSM 100435</strain>
    </source>
</reference>
<dbReference type="Proteomes" id="UP000267418">
    <property type="component" value="Unassembled WGS sequence"/>
</dbReference>
<protein>
    <recommendedName>
        <fullName evidence="5">DUF4352 domain-containing protein</fullName>
    </recommendedName>
</protein>
<dbReference type="EMBL" id="RXOE01000005">
    <property type="protein sequence ID" value="RTQ33088.1"/>
    <property type="molecule type" value="Genomic_DNA"/>
</dbReference>
<evidence type="ECO:0000256" key="1">
    <source>
        <dbReference type="ARBA" id="ARBA00022729"/>
    </source>
</evidence>
<dbReference type="AlphaFoldDB" id="A0A431TI48"/>
<feature type="transmembrane region" description="Helical" evidence="2">
    <location>
        <begin position="20"/>
        <end position="38"/>
    </location>
</feature>
<evidence type="ECO:0000313" key="4">
    <source>
        <dbReference type="Proteomes" id="UP000267418"/>
    </source>
</evidence>
<dbReference type="OrthoDB" id="8858662at2"/>
<keyword evidence="2" id="KW-0812">Transmembrane</keyword>
<name>A0A431TI48_9BURK</name>
<comment type="caution">
    <text evidence="3">The sequence shown here is derived from an EMBL/GenBank/DDBJ whole genome shotgun (WGS) entry which is preliminary data.</text>
</comment>
<keyword evidence="2" id="KW-0472">Membrane</keyword>
<keyword evidence="4" id="KW-1185">Reference proteome</keyword>
<organism evidence="3 4">
    <name type="scientific">Variovorax gossypii</name>
    <dbReference type="NCBI Taxonomy" id="1679495"/>
    <lineage>
        <taxon>Bacteria</taxon>
        <taxon>Pseudomonadati</taxon>
        <taxon>Pseudomonadota</taxon>
        <taxon>Betaproteobacteria</taxon>
        <taxon>Burkholderiales</taxon>
        <taxon>Comamonadaceae</taxon>
        <taxon>Variovorax</taxon>
    </lineage>
</organism>
<accession>A0A431TI48</accession>
<evidence type="ECO:0000313" key="3">
    <source>
        <dbReference type="EMBL" id="RTQ33088.1"/>
    </source>
</evidence>